<dbReference type="InterPro" id="IPR001647">
    <property type="entry name" value="HTH_TetR"/>
</dbReference>
<evidence type="ECO:0000259" key="5">
    <source>
        <dbReference type="PROSITE" id="PS50977"/>
    </source>
</evidence>
<comment type="caution">
    <text evidence="6">The sequence shown here is derived from an EMBL/GenBank/DDBJ whole genome shotgun (WGS) entry which is preliminary data.</text>
</comment>
<evidence type="ECO:0000256" key="2">
    <source>
        <dbReference type="ARBA" id="ARBA00023125"/>
    </source>
</evidence>
<dbReference type="InterPro" id="IPR041478">
    <property type="entry name" value="TetR_C_27"/>
</dbReference>
<gene>
    <name evidence="6" type="ORF">GXW78_22600</name>
</gene>
<dbReference type="PANTHER" id="PTHR30055:SF151">
    <property type="entry name" value="TRANSCRIPTIONAL REGULATORY PROTEIN"/>
    <property type="match status" value="1"/>
</dbReference>
<evidence type="ECO:0000256" key="4">
    <source>
        <dbReference type="PROSITE-ProRule" id="PRU00335"/>
    </source>
</evidence>
<dbReference type="SUPFAM" id="SSF46689">
    <property type="entry name" value="Homeodomain-like"/>
    <property type="match status" value="1"/>
</dbReference>
<dbReference type="Pfam" id="PF00440">
    <property type="entry name" value="TetR_N"/>
    <property type="match status" value="1"/>
</dbReference>
<dbReference type="PANTHER" id="PTHR30055">
    <property type="entry name" value="HTH-TYPE TRANSCRIPTIONAL REGULATOR RUTR"/>
    <property type="match status" value="1"/>
</dbReference>
<name>A0ABS5EN65_9PROT</name>
<dbReference type="EMBL" id="JAAEDI010000029">
    <property type="protein sequence ID" value="MBR0652464.1"/>
    <property type="molecule type" value="Genomic_DNA"/>
</dbReference>
<evidence type="ECO:0000313" key="6">
    <source>
        <dbReference type="EMBL" id="MBR0652464.1"/>
    </source>
</evidence>
<reference evidence="7" key="1">
    <citation type="journal article" date="2021" name="Syst. Appl. Microbiol.">
        <title>Roseomonas hellenica sp. nov., isolated from roots of wild-growing Alkanna tinctoria.</title>
        <authorList>
            <person name="Rat A."/>
            <person name="Naranjo H.D."/>
            <person name="Lebbe L."/>
            <person name="Cnockaert M."/>
            <person name="Krigas N."/>
            <person name="Grigoriadou K."/>
            <person name="Maloupa E."/>
            <person name="Willems A."/>
        </authorList>
    </citation>
    <scope>NUCLEOTIDE SEQUENCE [LARGE SCALE GENOMIC DNA]</scope>
    <source>
        <strain evidence="7">LMG 31159</strain>
    </source>
</reference>
<evidence type="ECO:0000313" key="7">
    <source>
        <dbReference type="Proteomes" id="UP000698752"/>
    </source>
</evidence>
<keyword evidence="7" id="KW-1185">Reference proteome</keyword>
<dbReference type="PRINTS" id="PR00455">
    <property type="entry name" value="HTHTETR"/>
</dbReference>
<evidence type="ECO:0000256" key="1">
    <source>
        <dbReference type="ARBA" id="ARBA00023015"/>
    </source>
</evidence>
<feature type="DNA-binding region" description="H-T-H motif" evidence="4">
    <location>
        <begin position="29"/>
        <end position="48"/>
    </location>
</feature>
<sequence>MDLPSPDTRTRILDAAAALLRRHGPDKLTVLDVAKRLGMSHGNVYRHFPSKQALRAAVAEEWLSDVTAPLALIAAGEAAPPSRLREWLAALAVIKRRKVLEDPEMFAGFHRVASESPEVIAAHVAHLVDQIAAILAAGKADGTLPGVAAPQDDARAVLVATARFHHPDLVRDGGNAATAEAELSRITTLLLRGLGATAVA</sequence>
<keyword evidence="1" id="KW-0805">Transcription regulation</keyword>
<organism evidence="6 7">
    <name type="scientific">Neoroseomonas terrae</name>
    <dbReference type="NCBI Taxonomy" id="424799"/>
    <lineage>
        <taxon>Bacteria</taxon>
        <taxon>Pseudomonadati</taxon>
        <taxon>Pseudomonadota</taxon>
        <taxon>Alphaproteobacteria</taxon>
        <taxon>Acetobacterales</taxon>
        <taxon>Acetobacteraceae</taxon>
        <taxon>Neoroseomonas</taxon>
    </lineage>
</organism>
<dbReference type="Pfam" id="PF17935">
    <property type="entry name" value="TetR_C_27"/>
    <property type="match status" value="1"/>
</dbReference>
<accession>A0ABS5EN65</accession>
<dbReference type="PROSITE" id="PS50977">
    <property type="entry name" value="HTH_TETR_2"/>
    <property type="match status" value="1"/>
</dbReference>
<dbReference type="Proteomes" id="UP000698752">
    <property type="component" value="Unassembled WGS sequence"/>
</dbReference>
<dbReference type="InterPro" id="IPR009057">
    <property type="entry name" value="Homeodomain-like_sf"/>
</dbReference>
<dbReference type="Gene3D" id="1.10.357.10">
    <property type="entry name" value="Tetracycline Repressor, domain 2"/>
    <property type="match status" value="1"/>
</dbReference>
<feature type="domain" description="HTH tetR-type" evidence="5">
    <location>
        <begin position="6"/>
        <end position="66"/>
    </location>
</feature>
<protein>
    <submittedName>
        <fullName evidence="6">TetR/AcrR family transcriptional regulator</fullName>
    </submittedName>
</protein>
<proteinExistence type="predicted"/>
<evidence type="ECO:0000256" key="3">
    <source>
        <dbReference type="ARBA" id="ARBA00023163"/>
    </source>
</evidence>
<dbReference type="InterPro" id="IPR050109">
    <property type="entry name" value="HTH-type_TetR-like_transc_reg"/>
</dbReference>
<keyword evidence="3" id="KW-0804">Transcription</keyword>
<keyword evidence="2 4" id="KW-0238">DNA-binding</keyword>
<dbReference type="RefSeq" id="WP_211871182.1">
    <property type="nucleotide sequence ID" value="NZ_JAAEDI010000029.1"/>
</dbReference>